<evidence type="ECO:0000256" key="1">
    <source>
        <dbReference type="ARBA" id="ARBA00005188"/>
    </source>
</evidence>
<dbReference type="InterPro" id="IPR003010">
    <property type="entry name" value="C-N_Hydrolase"/>
</dbReference>
<feature type="binding site" evidence="7">
    <location>
        <position position="649"/>
    </location>
    <ligand>
        <name>deamido-NAD(+)</name>
        <dbReference type="ChEBI" id="CHEBI:58437"/>
        <note>ligand shared between two neighboring subunits</note>
    </ligand>
</feature>
<evidence type="ECO:0000256" key="5">
    <source>
        <dbReference type="ARBA" id="ARBA00022840"/>
    </source>
</evidence>
<accession>A0A558RDD6</accession>
<dbReference type="GO" id="GO:0005524">
    <property type="term" value="F:ATP binding"/>
    <property type="evidence" value="ECO:0007669"/>
    <property type="project" value="UniProtKB-UniRule"/>
</dbReference>
<keyword evidence="3 7" id="KW-0436">Ligase</keyword>
<dbReference type="EC" id="6.3.5.1" evidence="7 8"/>
<dbReference type="CDD" id="cd00553">
    <property type="entry name" value="NAD_synthase"/>
    <property type="match status" value="1"/>
</dbReference>
<feature type="active site" description="Proton acceptor; for glutaminase activity" evidence="7">
    <location>
        <position position="66"/>
    </location>
</feature>
<keyword evidence="12" id="KW-1185">Reference proteome</keyword>
<comment type="similarity">
    <text evidence="9">Belongs to the NAD synthetase family.</text>
</comment>
<dbReference type="PANTHER" id="PTHR23090:SF9">
    <property type="entry name" value="GLUTAMINE-DEPENDENT NAD(+) SYNTHETASE"/>
    <property type="match status" value="1"/>
</dbReference>
<comment type="function">
    <text evidence="7">Catalyzes the ATP-dependent amidation of deamido-NAD to form NAD. Uses L-glutamine as a nitrogen source.</text>
</comment>
<evidence type="ECO:0000313" key="12">
    <source>
        <dbReference type="Proteomes" id="UP000318681"/>
    </source>
</evidence>
<name>A0A558RDD6_9SPHN</name>
<evidence type="ECO:0000256" key="8">
    <source>
        <dbReference type="PIRNR" id="PIRNR006630"/>
    </source>
</evidence>
<dbReference type="SUPFAM" id="SSF56317">
    <property type="entry name" value="Carbon-nitrogen hydrolase"/>
    <property type="match status" value="1"/>
</dbReference>
<evidence type="ECO:0000313" key="11">
    <source>
        <dbReference type="EMBL" id="TVV77396.1"/>
    </source>
</evidence>
<dbReference type="NCBIfam" id="TIGR00552">
    <property type="entry name" value="nadE"/>
    <property type="match status" value="1"/>
</dbReference>
<keyword evidence="4 7" id="KW-0547">Nucleotide-binding</keyword>
<evidence type="ECO:0000256" key="2">
    <source>
        <dbReference type="ARBA" id="ARBA00007145"/>
    </source>
</evidence>
<dbReference type="PIRSF" id="PIRSF006630">
    <property type="entry name" value="NADS_GAT"/>
    <property type="match status" value="1"/>
</dbReference>
<evidence type="ECO:0000256" key="9">
    <source>
        <dbReference type="RuleBase" id="RU003811"/>
    </source>
</evidence>
<comment type="pathway">
    <text evidence="1 7 8">Cofactor biosynthesis; NAD(+) biosynthesis; NAD(+) from deamido-NAD(+) (L-Gln route): step 1/1.</text>
</comment>
<dbReference type="GO" id="GO:0009435">
    <property type="term" value="P:NAD+ biosynthetic process"/>
    <property type="evidence" value="ECO:0007669"/>
    <property type="project" value="UniProtKB-UniRule"/>
</dbReference>
<organism evidence="11 12">
    <name type="scientific">Alterirhizorhabdus solaris</name>
    <dbReference type="NCBI Taxonomy" id="2529389"/>
    <lineage>
        <taxon>Bacteria</taxon>
        <taxon>Pseudomonadati</taxon>
        <taxon>Pseudomonadota</taxon>
        <taxon>Alphaproteobacteria</taxon>
        <taxon>Sphingomonadales</taxon>
        <taxon>Rhizorhabdaceae</taxon>
        <taxon>Alterirhizorhabdus</taxon>
    </lineage>
</organism>
<dbReference type="Gene3D" id="3.60.110.10">
    <property type="entry name" value="Carbon-nitrogen hydrolase"/>
    <property type="match status" value="1"/>
</dbReference>
<dbReference type="EMBL" id="VNIM01000002">
    <property type="protein sequence ID" value="TVV77396.1"/>
    <property type="molecule type" value="Genomic_DNA"/>
</dbReference>
<dbReference type="GO" id="GO:0004359">
    <property type="term" value="F:glutaminase activity"/>
    <property type="evidence" value="ECO:0007669"/>
    <property type="project" value="InterPro"/>
</dbReference>
<feature type="binding site" evidence="7">
    <location>
        <position position="494"/>
    </location>
    <ligand>
        <name>ATP</name>
        <dbReference type="ChEBI" id="CHEBI:30616"/>
    </ligand>
</feature>
<dbReference type="InterPro" id="IPR003694">
    <property type="entry name" value="NAD_synthase"/>
</dbReference>
<dbReference type="FunFam" id="3.40.50.620:FF:000155">
    <property type="entry name" value="Glutamine-dependent NAD(+) synthetase"/>
    <property type="match status" value="1"/>
</dbReference>
<feature type="binding site" evidence="7">
    <location>
        <position position="141"/>
    </location>
    <ligand>
        <name>L-glutamine</name>
        <dbReference type="ChEBI" id="CHEBI:58359"/>
    </ligand>
</feature>
<evidence type="ECO:0000256" key="7">
    <source>
        <dbReference type="HAMAP-Rule" id="MF_02090"/>
    </source>
</evidence>
<comment type="similarity">
    <text evidence="2 7 8">In the C-terminal section; belongs to the NAD synthetase family.</text>
</comment>
<dbReference type="InterPro" id="IPR014729">
    <property type="entry name" value="Rossmann-like_a/b/a_fold"/>
</dbReference>
<feature type="binding site" evidence="7">
    <location>
        <position position="223"/>
    </location>
    <ligand>
        <name>L-glutamine</name>
        <dbReference type="ChEBI" id="CHEBI:58359"/>
    </ligand>
</feature>
<gene>
    <name evidence="7" type="primary">nadE</name>
    <name evidence="11" type="ORF">FOY91_01185</name>
</gene>
<dbReference type="PROSITE" id="PS50263">
    <property type="entry name" value="CN_HYDROLASE"/>
    <property type="match status" value="1"/>
</dbReference>
<comment type="caution">
    <text evidence="11">The sequence shown here is derived from an EMBL/GenBank/DDBJ whole genome shotgun (WGS) entry which is preliminary data.</text>
</comment>
<evidence type="ECO:0000256" key="4">
    <source>
        <dbReference type="ARBA" id="ARBA00022741"/>
    </source>
</evidence>
<protein>
    <recommendedName>
        <fullName evidence="7 8">Glutamine-dependent NAD(+) synthetase</fullName>
        <ecNumber evidence="7 8">6.3.5.1</ecNumber>
    </recommendedName>
    <alternativeName>
        <fullName evidence="7 8">NAD(+) synthase [glutamine-hydrolyzing]</fullName>
    </alternativeName>
</protein>
<dbReference type="HAMAP" id="MF_02090">
    <property type="entry name" value="NadE_glutamine_dep"/>
    <property type="match status" value="1"/>
</dbReference>
<dbReference type="CDD" id="cd07570">
    <property type="entry name" value="GAT_Gln-NAD-synth"/>
    <property type="match status" value="1"/>
</dbReference>
<dbReference type="UniPathway" id="UPA00253">
    <property type="reaction ID" value="UER00334"/>
</dbReference>
<evidence type="ECO:0000256" key="6">
    <source>
        <dbReference type="ARBA" id="ARBA00023027"/>
    </source>
</evidence>
<feature type="binding site" evidence="7">
    <location>
        <position position="470"/>
    </location>
    <ligand>
        <name>deamido-NAD(+)</name>
        <dbReference type="ChEBI" id="CHEBI:58437"/>
        <note>ligand shared between two neighboring subunits</note>
    </ligand>
</feature>
<dbReference type="SUPFAM" id="SSF52402">
    <property type="entry name" value="Adenine nucleotide alpha hydrolases-like"/>
    <property type="match status" value="1"/>
</dbReference>
<dbReference type="InterPro" id="IPR014445">
    <property type="entry name" value="Gln-dep_NAD_synthase"/>
</dbReference>
<dbReference type="Gene3D" id="1.10.10.1140">
    <property type="entry name" value="Glutamine-dependent NAD+ synthetase, C-terminal domain"/>
    <property type="match status" value="1"/>
</dbReference>
<sequence>MFDTSRHRQGARKAADFLSIYQQGFVRVAACRPTCRIADPAFNLEATLALAREGSDAGVALMVFPELGLSGYSIDDLFLQRALLDEVERGLLDLVSASCDLHPVLLVGAPLRREGRLYNCAVAVHRGRILGVVPKGHLPNYREFYEKRWFASGRDVRGEISVGGDPVPFGMDLLFQADDVDGLIFHIEICEDVWAPAPPSDFAALAGALILTNLSASNIVVGKADTRRRLCELQSGRCWAAYIYSAAGYGESTTDLAWDGQACIYELGAQIAETPRFSVDSQMVVADIDVERLQLERMRTGTFNEAAIANGMPDRRFRRVSFHLDPPLGNLGLRRHIDRFPFVPDDPARLDQDCYEAFNIQVSGLARRLEATGIAKICIGVSGGLDSTHALIVAAKAFDLLGRPRTDILGFTMPGFATSARTKLNAHALMSGLGVTAEEIDIKPLANQMLADLQHPFAMGQPVYDTTFENVQAGLRTDLLFRAANQRNALVLGTGNMSELALGWCTYGVGDQMSHYNVNGSLPKTLIQHLIRWTASNRLFDTNVTDVLLDVLGTTISPELIPQASEGESQSTEGKIGPYELHDFWIYYFTRFGLPPSKIAFLALHAWQDVGAGSWPPGFPEEQKRAYELGAIRAWLEVFLRRFFANQFKRSALPNGPKVTTGGSLSPRGDWRMPSDAPGQVWIDELRRNVPEGLDAVGEDLATQASTPVATEAKPIVR</sequence>
<evidence type="ECO:0000256" key="3">
    <source>
        <dbReference type="ARBA" id="ARBA00022598"/>
    </source>
</evidence>
<feature type="binding site" evidence="7">
    <location>
        <begin position="380"/>
        <end position="387"/>
    </location>
    <ligand>
        <name>ATP</name>
        <dbReference type="ChEBI" id="CHEBI:30616"/>
    </ligand>
</feature>
<dbReference type="NCBIfam" id="NF002730">
    <property type="entry name" value="PRK02628.1"/>
    <property type="match status" value="1"/>
</dbReference>
<reference evidence="11 12" key="1">
    <citation type="submission" date="2019-07" db="EMBL/GenBank/DDBJ databases">
        <title>Sphingomonas solaris sp. nov., isolated from a solar panel from Boston, Massachusetts.</title>
        <authorList>
            <person name="Tanner K."/>
            <person name="Pascual J."/>
            <person name="Mancuso C."/>
            <person name="Pereto J."/>
            <person name="Khalil A."/>
            <person name="Vilanova C."/>
        </authorList>
    </citation>
    <scope>NUCLEOTIDE SEQUENCE [LARGE SCALE GENOMIC DNA]</scope>
    <source>
        <strain evidence="11 12">R4DWN</strain>
    </source>
</reference>
<dbReference type="GO" id="GO:0003952">
    <property type="term" value="F:NAD+ synthase (glutamine-hydrolyzing) activity"/>
    <property type="evidence" value="ECO:0007669"/>
    <property type="project" value="UniProtKB-UniRule"/>
</dbReference>
<keyword evidence="5 7" id="KW-0067">ATP-binding</keyword>
<evidence type="ECO:0000259" key="10">
    <source>
        <dbReference type="PROSITE" id="PS50263"/>
    </source>
</evidence>
<dbReference type="AlphaFoldDB" id="A0A558RDD6"/>
<feature type="active site" description="For glutaminase activity" evidence="7">
    <location>
        <position position="135"/>
    </location>
</feature>
<feature type="domain" description="CN hydrolase" evidence="10">
    <location>
        <begin position="26"/>
        <end position="290"/>
    </location>
</feature>
<dbReference type="PANTHER" id="PTHR23090">
    <property type="entry name" value="NH 3 /GLUTAMINE-DEPENDENT NAD + SYNTHETASE"/>
    <property type="match status" value="1"/>
</dbReference>
<dbReference type="FunFam" id="1.10.10.1140:FF:000001">
    <property type="entry name" value="Glutamine-dependent NAD(+) synthetase"/>
    <property type="match status" value="1"/>
</dbReference>
<dbReference type="Proteomes" id="UP000318681">
    <property type="component" value="Unassembled WGS sequence"/>
</dbReference>
<dbReference type="Pfam" id="PF02540">
    <property type="entry name" value="NAD_synthase"/>
    <property type="match status" value="1"/>
</dbReference>
<comment type="catalytic activity">
    <reaction evidence="7 8">
        <text>deamido-NAD(+) + L-glutamine + ATP + H2O = L-glutamate + AMP + diphosphate + NAD(+) + H(+)</text>
        <dbReference type="Rhea" id="RHEA:24384"/>
        <dbReference type="ChEBI" id="CHEBI:15377"/>
        <dbReference type="ChEBI" id="CHEBI:15378"/>
        <dbReference type="ChEBI" id="CHEBI:29985"/>
        <dbReference type="ChEBI" id="CHEBI:30616"/>
        <dbReference type="ChEBI" id="CHEBI:33019"/>
        <dbReference type="ChEBI" id="CHEBI:57540"/>
        <dbReference type="ChEBI" id="CHEBI:58359"/>
        <dbReference type="ChEBI" id="CHEBI:58437"/>
        <dbReference type="ChEBI" id="CHEBI:456215"/>
        <dbReference type="EC" id="6.3.5.1"/>
    </reaction>
</comment>
<feature type="binding site" evidence="7">
    <location>
        <position position="499"/>
    </location>
    <ligand>
        <name>deamido-NAD(+)</name>
        <dbReference type="ChEBI" id="CHEBI:58437"/>
        <note>ligand shared between two neighboring subunits</note>
    </ligand>
</feature>
<dbReference type="GO" id="GO:0005737">
    <property type="term" value="C:cytoplasm"/>
    <property type="evidence" value="ECO:0007669"/>
    <property type="project" value="InterPro"/>
</dbReference>
<proteinExistence type="inferred from homology"/>
<dbReference type="OrthoDB" id="9760188at2"/>
<dbReference type="GO" id="GO:0008795">
    <property type="term" value="F:NAD+ synthase activity"/>
    <property type="evidence" value="ECO:0007669"/>
    <property type="project" value="UniProtKB-UniRule"/>
</dbReference>
<dbReference type="Gene3D" id="3.40.50.620">
    <property type="entry name" value="HUPs"/>
    <property type="match status" value="1"/>
</dbReference>
<dbReference type="InterPro" id="IPR036526">
    <property type="entry name" value="C-N_Hydrolase_sf"/>
</dbReference>
<dbReference type="RefSeq" id="WP_145147254.1">
    <property type="nucleotide sequence ID" value="NZ_VNIM01000002.1"/>
</dbReference>
<feature type="binding site" evidence="7">
    <location>
        <begin position="504"/>
        <end position="507"/>
    </location>
    <ligand>
        <name>deamido-NAD(+)</name>
        <dbReference type="ChEBI" id="CHEBI:58437"/>
        <note>ligand shared between two neighboring subunits</note>
    </ligand>
</feature>
<dbReference type="InterPro" id="IPR041856">
    <property type="entry name" value="NAD+_synth_C"/>
</dbReference>
<dbReference type="InterPro" id="IPR022310">
    <property type="entry name" value="NAD/GMP_synthase"/>
</dbReference>
<feature type="active site" description="Nucleophile; for glutaminase activity" evidence="7">
    <location>
        <position position="190"/>
    </location>
</feature>
<feature type="binding site" evidence="7">
    <location>
        <position position="217"/>
    </location>
    <ligand>
        <name>L-glutamine</name>
        <dbReference type="ChEBI" id="CHEBI:58359"/>
    </ligand>
</feature>
<keyword evidence="6 7" id="KW-0520">NAD</keyword>
<dbReference type="Pfam" id="PF00795">
    <property type="entry name" value="CN_hydrolase"/>
    <property type="match status" value="1"/>
</dbReference>